<dbReference type="InterPro" id="IPR033469">
    <property type="entry name" value="CYTH-like_dom_sf"/>
</dbReference>
<dbReference type="InterPro" id="IPR023577">
    <property type="entry name" value="CYTH_domain"/>
</dbReference>
<dbReference type="SMART" id="SM01118">
    <property type="entry name" value="CYTH"/>
    <property type="match status" value="1"/>
</dbReference>
<dbReference type="EMBL" id="DSYK01000531">
    <property type="protein sequence ID" value="HGS22340.1"/>
    <property type="molecule type" value="Genomic_DNA"/>
</dbReference>
<reference evidence="2" key="1">
    <citation type="journal article" date="2020" name="mSystems">
        <title>Genome- and Community-Level Interaction Insights into Carbon Utilization and Element Cycling Functions of Hydrothermarchaeota in Hydrothermal Sediment.</title>
        <authorList>
            <person name="Zhou Z."/>
            <person name="Liu Y."/>
            <person name="Xu W."/>
            <person name="Pan J."/>
            <person name="Luo Z.H."/>
            <person name="Li M."/>
        </authorList>
    </citation>
    <scope>NUCLEOTIDE SEQUENCE [LARGE SCALE GENOMIC DNA]</scope>
    <source>
        <strain evidence="2">SpSt-573</strain>
    </source>
</reference>
<protein>
    <submittedName>
        <fullName evidence="2">Class IV adenylate cyclase</fullName>
    </submittedName>
</protein>
<dbReference type="CDD" id="cd07890">
    <property type="entry name" value="CYTH-like_AC_IV-like"/>
    <property type="match status" value="1"/>
</dbReference>
<proteinExistence type="predicted"/>
<sequence>MASNEQEIEAKFMVRNLPALQSRLEALGAQLESPRVYEINLRFDNEKGELAQARQVLRLRRDHRAVMTFKGPARIGEEVSMRQEIEFEVSNFTAAQHLLEALGYRVVVRYEKYRTTYRMGEMVVVLDEMPYGHFVEIEGENAGEIRRLAEQLGLRWEARSALSYLALFEEVRRTFSLPPSDLSFRALQGISVQPDDMGLSYADD</sequence>
<evidence type="ECO:0000259" key="1">
    <source>
        <dbReference type="PROSITE" id="PS51707"/>
    </source>
</evidence>
<dbReference type="SUPFAM" id="SSF55154">
    <property type="entry name" value="CYTH-like phosphatases"/>
    <property type="match status" value="1"/>
</dbReference>
<gene>
    <name evidence="2" type="primary">cyaB</name>
    <name evidence="2" type="ORF">ENT37_10775</name>
</gene>
<evidence type="ECO:0000313" key="2">
    <source>
        <dbReference type="EMBL" id="HGS22340.1"/>
    </source>
</evidence>
<dbReference type="PANTHER" id="PTHR21028:SF2">
    <property type="entry name" value="CYTH DOMAIN-CONTAINING PROTEIN"/>
    <property type="match status" value="1"/>
</dbReference>
<organism evidence="2">
    <name type="scientific">Anaerolinea thermolimosa</name>
    <dbReference type="NCBI Taxonomy" id="229919"/>
    <lineage>
        <taxon>Bacteria</taxon>
        <taxon>Bacillati</taxon>
        <taxon>Chloroflexota</taxon>
        <taxon>Anaerolineae</taxon>
        <taxon>Anaerolineales</taxon>
        <taxon>Anaerolineaceae</taxon>
        <taxon>Anaerolinea</taxon>
    </lineage>
</organism>
<dbReference type="PROSITE" id="PS51707">
    <property type="entry name" value="CYTH"/>
    <property type="match status" value="1"/>
</dbReference>
<dbReference type="PANTHER" id="PTHR21028">
    <property type="entry name" value="SI:CH211-156B7.4"/>
    <property type="match status" value="1"/>
</dbReference>
<comment type="caution">
    <text evidence="2">The sequence shown here is derived from an EMBL/GenBank/DDBJ whole genome shotgun (WGS) entry which is preliminary data.</text>
</comment>
<dbReference type="Pfam" id="PF01928">
    <property type="entry name" value="CYTH"/>
    <property type="match status" value="1"/>
</dbReference>
<accession>A0A7C4PKM1</accession>
<dbReference type="NCBIfam" id="TIGR00318">
    <property type="entry name" value="cyaB"/>
    <property type="match status" value="1"/>
</dbReference>
<feature type="domain" description="CYTH" evidence="1">
    <location>
        <begin position="5"/>
        <end position="170"/>
    </location>
</feature>
<dbReference type="Gene3D" id="2.40.320.10">
    <property type="entry name" value="Hypothetical Protein Pfu-838710-001"/>
    <property type="match status" value="1"/>
</dbReference>
<dbReference type="AlphaFoldDB" id="A0A7C4PKM1"/>
<dbReference type="InterPro" id="IPR008173">
    <property type="entry name" value="Adenylyl_cyclase_CyaB"/>
</dbReference>
<name>A0A7C4PKM1_9CHLR</name>